<dbReference type="EMBL" id="JBEFLD010000008">
    <property type="protein sequence ID" value="MEQ6292101.1"/>
    <property type="molecule type" value="Genomic_DNA"/>
</dbReference>
<evidence type="ECO:0000256" key="1">
    <source>
        <dbReference type="SAM" id="MobiDB-lite"/>
    </source>
</evidence>
<comment type="caution">
    <text evidence="4">The sequence shown here is derived from an EMBL/GenBank/DDBJ whole genome shotgun (WGS) entry which is preliminary data.</text>
</comment>
<reference evidence="4" key="1">
    <citation type="submission" date="2024-06" db="EMBL/GenBank/DDBJ databases">
        <title>Genome sequence of Vogesella sp. MAHUQ-64.</title>
        <authorList>
            <person name="Huq M.A."/>
        </authorList>
    </citation>
    <scope>NUCLEOTIDE SEQUENCE</scope>
    <source>
        <strain evidence="4">MAHUQ-64</strain>
    </source>
</reference>
<evidence type="ECO:0000313" key="5">
    <source>
        <dbReference type="Proteomes" id="UP001433638"/>
    </source>
</evidence>
<feature type="signal peptide" evidence="2">
    <location>
        <begin position="1"/>
        <end position="32"/>
    </location>
</feature>
<accession>A0ABV1M7X6</accession>
<name>A0ABV1M7X6_9NEIS</name>
<feature type="region of interest" description="Disordered" evidence="1">
    <location>
        <begin position="119"/>
        <end position="145"/>
    </location>
</feature>
<evidence type="ECO:0000313" key="4">
    <source>
        <dbReference type="EMBL" id="MEQ6292101.1"/>
    </source>
</evidence>
<feature type="chain" id="PRO_5047536585" evidence="2">
    <location>
        <begin position="33"/>
        <end position="161"/>
    </location>
</feature>
<sequence length="161" mass="17366">MTIIHAGFLPNTPMPRYLTALLLAACCGATQADTIYKYVDPDGHVTFTNVPKAGAKAIMVSPNAPATSGSPRRKTAATQPAASAPGMPSIDAGTQRQRDAGRRRILETELANERQALATARSTLQDAQRKTGQKPEQLQRLRDEVTDRERNIDALTRELGG</sequence>
<dbReference type="RefSeq" id="WP_349589887.1">
    <property type="nucleotide sequence ID" value="NZ_JBEFLD010000008.1"/>
</dbReference>
<dbReference type="InterPro" id="IPR025392">
    <property type="entry name" value="DUF4124"/>
</dbReference>
<keyword evidence="5" id="KW-1185">Reference proteome</keyword>
<organism evidence="4 5">
    <name type="scientific">Vogesella oryzagri</name>
    <dbReference type="NCBI Taxonomy" id="3160864"/>
    <lineage>
        <taxon>Bacteria</taxon>
        <taxon>Pseudomonadati</taxon>
        <taxon>Pseudomonadota</taxon>
        <taxon>Betaproteobacteria</taxon>
        <taxon>Neisseriales</taxon>
        <taxon>Chromobacteriaceae</taxon>
        <taxon>Vogesella</taxon>
    </lineage>
</organism>
<dbReference type="Proteomes" id="UP001433638">
    <property type="component" value="Unassembled WGS sequence"/>
</dbReference>
<evidence type="ECO:0000256" key="2">
    <source>
        <dbReference type="SAM" id="SignalP"/>
    </source>
</evidence>
<proteinExistence type="predicted"/>
<dbReference type="Pfam" id="PF13511">
    <property type="entry name" value="DUF4124"/>
    <property type="match status" value="1"/>
</dbReference>
<feature type="compositionally biased region" description="Polar residues" evidence="1">
    <location>
        <begin position="64"/>
        <end position="81"/>
    </location>
</feature>
<gene>
    <name evidence="4" type="ORF">ABNW52_15915</name>
</gene>
<feature type="domain" description="DUF4124" evidence="3">
    <location>
        <begin position="22"/>
        <end position="72"/>
    </location>
</feature>
<keyword evidence="2" id="KW-0732">Signal</keyword>
<feature type="region of interest" description="Disordered" evidence="1">
    <location>
        <begin position="61"/>
        <end position="103"/>
    </location>
</feature>
<protein>
    <submittedName>
        <fullName evidence="4">DUF4124 domain-containing protein</fullName>
    </submittedName>
</protein>
<evidence type="ECO:0000259" key="3">
    <source>
        <dbReference type="Pfam" id="PF13511"/>
    </source>
</evidence>